<keyword evidence="11" id="KW-1185">Reference proteome</keyword>
<proteinExistence type="inferred from homology"/>
<sequence length="568" mass="60486">MVPGPLPGRAAGRGWGHGGGDLALAALPLAFLLIVFAYPLSLVFVEAFTDRGPYRGVAFTLQHVAGVLSDPYVHRLLAFTARQALLSALMSLAIGLPVAYLFVRYDFPGKSALRSVVLVPFVLPAVTVALGFILVFGNNGVLNRTLEALFGFRIPVLYSLQGIVLAHAFYNAPLVVRTVHATWESVDPSYQESARALGAGRLRAFATVTLPMIAPGVVTGTLLAFVFSFMSFAIVLALGGARLATLEVEIFTQVRVLLDYATGAALALVETVLSLLLTYLYLRAEASLRTRWLPVRRQPTVPLRLSWRHAPLLVLGALAAAFFASPLVAVLWDALTHGAGGRFTLRWFRAVLAPDYEALAGDSPLRAVWNSLRFGVATVGLAVPLGLLASLFLRGSRAGRRWRELFEVMAVAPLGVSGVALGFGLLRATLRPPLAGAGAAWAIVAVHALLALPFVIRTIRPALDALHPSLAESARSLGASRWRALREVELPLVGRSLLLGAALAFSISFSEMTATIVLAPPGLSTMPLTVYHLLAARSFGGASAMAVLLILVTGTSFVLLERFGGGRR</sequence>
<accession>A0A0K2SIF6</accession>
<feature type="transmembrane region" description="Helical" evidence="8">
    <location>
        <begin position="372"/>
        <end position="393"/>
    </location>
</feature>
<feature type="transmembrane region" description="Helical" evidence="8">
    <location>
        <begin position="496"/>
        <end position="519"/>
    </location>
</feature>
<gene>
    <name evidence="10" type="ORF">LIP_1013</name>
</gene>
<keyword evidence="5 8" id="KW-0812">Transmembrane</keyword>
<dbReference type="InterPro" id="IPR000515">
    <property type="entry name" value="MetI-like"/>
</dbReference>
<dbReference type="Gene3D" id="1.10.3720.10">
    <property type="entry name" value="MetI-like"/>
    <property type="match status" value="2"/>
</dbReference>
<evidence type="ECO:0000256" key="7">
    <source>
        <dbReference type="ARBA" id="ARBA00023136"/>
    </source>
</evidence>
<feature type="transmembrane region" description="Helical" evidence="8">
    <location>
        <begin position="539"/>
        <end position="560"/>
    </location>
</feature>
<keyword evidence="3" id="KW-1003">Cell membrane</keyword>
<dbReference type="PANTHER" id="PTHR43357:SF4">
    <property type="entry name" value="INNER MEMBRANE ABC TRANSPORTER PERMEASE PROTEIN YDCV"/>
    <property type="match status" value="1"/>
</dbReference>
<keyword evidence="4" id="KW-0997">Cell inner membrane</keyword>
<evidence type="ECO:0000256" key="4">
    <source>
        <dbReference type="ARBA" id="ARBA00022519"/>
    </source>
</evidence>
<reference evidence="11" key="2">
    <citation type="journal article" date="2016" name="Int. J. Syst. Evol. Microbiol.">
        <title>Complete genome sequence and cell structure of Limnochorda pilosa, a Gram-negative spore-former within the phylum Firmicutes.</title>
        <authorList>
            <person name="Watanabe M."/>
            <person name="Kojima H."/>
            <person name="Fukui M."/>
        </authorList>
    </citation>
    <scope>NUCLEOTIDE SEQUENCE [LARGE SCALE GENOMIC DNA]</scope>
    <source>
        <strain evidence="11">HC45</strain>
    </source>
</reference>
<evidence type="ECO:0000256" key="1">
    <source>
        <dbReference type="ARBA" id="ARBA00004429"/>
    </source>
</evidence>
<feature type="transmembrane region" description="Helical" evidence="8">
    <location>
        <begin position="22"/>
        <end position="45"/>
    </location>
</feature>
<feature type="transmembrane region" description="Helical" evidence="8">
    <location>
        <begin position="213"/>
        <end position="240"/>
    </location>
</feature>
<feature type="transmembrane region" description="Helical" evidence="8">
    <location>
        <begin position="312"/>
        <end position="332"/>
    </location>
</feature>
<dbReference type="OrthoDB" id="9776648at2"/>
<comment type="similarity">
    <text evidence="8">Belongs to the binding-protein-dependent transport system permease family.</text>
</comment>
<feature type="transmembrane region" description="Helical" evidence="8">
    <location>
        <begin position="438"/>
        <end position="456"/>
    </location>
</feature>
<comment type="subcellular location">
    <subcellularLocation>
        <location evidence="1">Cell inner membrane</location>
        <topology evidence="1">Multi-pass membrane protein</topology>
    </subcellularLocation>
    <subcellularLocation>
        <location evidence="8">Cell membrane</location>
        <topology evidence="8">Multi-pass membrane protein</topology>
    </subcellularLocation>
</comment>
<evidence type="ECO:0000259" key="9">
    <source>
        <dbReference type="PROSITE" id="PS50928"/>
    </source>
</evidence>
<dbReference type="EMBL" id="AP014924">
    <property type="protein sequence ID" value="BAS26870.1"/>
    <property type="molecule type" value="Genomic_DNA"/>
</dbReference>
<dbReference type="InterPro" id="IPR035906">
    <property type="entry name" value="MetI-like_sf"/>
</dbReference>
<feature type="domain" description="ABC transmembrane type-1" evidence="9">
    <location>
        <begin position="77"/>
        <end position="281"/>
    </location>
</feature>
<keyword evidence="2 8" id="KW-0813">Transport</keyword>
<evidence type="ECO:0000256" key="8">
    <source>
        <dbReference type="RuleBase" id="RU363032"/>
    </source>
</evidence>
<dbReference type="PATRIC" id="fig|1555112.3.peg.1055"/>
<evidence type="ECO:0000313" key="11">
    <source>
        <dbReference type="Proteomes" id="UP000065807"/>
    </source>
</evidence>
<dbReference type="STRING" id="1555112.LIP_1013"/>
<dbReference type="PANTHER" id="PTHR43357">
    <property type="entry name" value="INNER MEMBRANE ABC TRANSPORTER PERMEASE PROTEIN YDCV"/>
    <property type="match status" value="1"/>
</dbReference>
<dbReference type="Proteomes" id="UP000065807">
    <property type="component" value="Chromosome"/>
</dbReference>
<evidence type="ECO:0000256" key="6">
    <source>
        <dbReference type="ARBA" id="ARBA00022989"/>
    </source>
</evidence>
<reference evidence="11" key="1">
    <citation type="submission" date="2015-07" db="EMBL/GenBank/DDBJ databases">
        <title>Complete genome sequence and phylogenetic analysis of Limnochorda pilosa.</title>
        <authorList>
            <person name="Watanabe M."/>
            <person name="Kojima H."/>
            <person name="Fukui M."/>
        </authorList>
    </citation>
    <scope>NUCLEOTIDE SEQUENCE [LARGE SCALE GENOMIC DNA]</scope>
    <source>
        <strain evidence="11">HC45</strain>
    </source>
</reference>
<dbReference type="CDD" id="cd06261">
    <property type="entry name" value="TM_PBP2"/>
    <property type="match status" value="2"/>
</dbReference>
<feature type="transmembrane region" description="Helical" evidence="8">
    <location>
        <begin position="405"/>
        <end position="426"/>
    </location>
</feature>
<dbReference type="KEGG" id="lpil:LIP_1013"/>
<feature type="transmembrane region" description="Helical" evidence="8">
    <location>
        <begin position="84"/>
        <end position="103"/>
    </location>
</feature>
<feature type="transmembrane region" description="Helical" evidence="8">
    <location>
        <begin position="115"/>
        <end position="136"/>
    </location>
</feature>
<dbReference type="GO" id="GO:0055085">
    <property type="term" value="P:transmembrane transport"/>
    <property type="evidence" value="ECO:0007669"/>
    <property type="project" value="InterPro"/>
</dbReference>
<dbReference type="AlphaFoldDB" id="A0A0K2SIF6"/>
<name>A0A0K2SIF6_LIMPI</name>
<dbReference type="PROSITE" id="PS50928">
    <property type="entry name" value="ABC_TM1"/>
    <property type="match status" value="2"/>
</dbReference>
<keyword evidence="7 8" id="KW-0472">Membrane</keyword>
<dbReference type="Pfam" id="PF00528">
    <property type="entry name" value="BPD_transp_1"/>
    <property type="match status" value="2"/>
</dbReference>
<evidence type="ECO:0000313" key="10">
    <source>
        <dbReference type="EMBL" id="BAS26870.1"/>
    </source>
</evidence>
<protein>
    <submittedName>
        <fullName evidence="10">ABC transporter</fullName>
    </submittedName>
</protein>
<dbReference type="GO" id="GO:0005886">
    <property type="term" value="C:plasma membrane"/>
    <property type="evidence" value="ECO:0007669"/>
    <property type="project" value="UniProtKB-SubCell"/>
</dbReference>
<evidence type="ECO:0000256" key="5">
    <source>
        <dbReference type="ARBA" id="ARBA00022692"/>
    </source>
</evidence>
<keyword evidence="6 8" id="KW-1133">Transmembrane helix</keyword>
<evidence type="ECO:0000256" key="2">
    <source>
        <dbReference type="ARBA" id="ARBA00022448"/>
    </source>
</evidence>
<feature type="transmembrane region" description="Helical" evidence="8">
    <location>
        <begin position="260"/>
        <end position="282"/>
    </location>
</feature>
<dbReference type="SUPFAM" id="SSF161098">
    <property type="entry name" value="MetI-like"/>
    <property type="match status" value="2"/>
</dbReference>
<evidence type="ECO:0000256" key="3">
    <source>
        <dbReference type="ARBA" id="ARBA00022475"/>
    </source>
</evidence>
<organism evidence="10 11">
    <name type="scientific">Limnochorda pilosa</name>
    <dbReference type="NCBI Taxonomy" id="1555112"/>
    <lineage>
        <taxon>Bacteria</taxon>
        <taxon>Bacillati</taxon>
        <taxon>Bacillota</taxon>
        <taxon>Limnochordia</taxon>
        <taxon>Limnochordales</taxon>
        <taxon>Limnochordaceae</taxon>
        <taxon>Limnochorda</taxon>
    </lineage>
</organism>
<feature type="domain" description="ABC transmembrane type-1" evidence="9">
    <location>
        <begin position="368"/>
        <end position="560"/>
    </location>
</feature>